<keyword evidence="4" id="KW-1185">Reference proteome</keyword>
<evidence type="ECO:0000313" key="4">
    <source>
        <dbReference type="Proteomes" id="UP000275461"/>
    </source>
</evidence>
<feature type="coiled-coil region" evidence="1">
    <location>
        <begin position="531"/>
        <end position="637"/>
    </location>
</feature>
<feature type="compositionally biased region" description="Basic and acidic residues" evidence="2">
    <location>
        <begin position="254"/>
        <end position="263"/>
    </location>
</feature>
<feature type="coiled-coil region" evidence="1">
    <location>
        <begin position="703"/>
        <end position="760"/>
    </location>
</feature>
<sequence length="1142" mass="128017">MKLTALHIQQLPGIEPGFQLDDLDPEVNLLLGPNASGKSSVVRALRHLMEARNDDPPGLILSATFSDDAHQWQVERLGRDIHWRRDGTPCAPPPLPGADGLGFYWIGLDRLLELTREDRAVESALRREMQGGYDLQSLRDHPLLTLPPRRGHQAAREVLQGEQALRQLERAHQALAADEARLPAIREELTAARAARERQEACQLALQALEAARALQEQEERLAAYPDPMPAGLTRARVDELERQLAEQGRALQRAREDRDRAEAQWQGTGLAEGLPPTDELQTASSEAQRLARLEEQVVQRRARLEAARHAAAEAARALGRDPGEDAKLPPLSPDRLAGLEERARKVHAADERVQALEARLEALGDAPDSDPPAPLEQGAHELRRWLRQPKPQPLQWFGLGLTALGGTGTTALGLTFGHWPTVASSLVVLAGLGASGVVLWRQRDRRDSQARFADLPLTPPEDWTETGVHQRLQALERAHHQARSREQRRHEADQLHAELTRARSDQSAARQALQADAAPLGLDASLPLSLERTAHLLARHQQAREELAREQAALTRQTQDMDELRAAVQTRLAHWDAAPRQLAGEQLTGEKLTAAVDALRERAQTAERARQGVDNADRLIQDRARQQRDTQEALEQLYRDAGLTPAQRPLLLERIDQLEAWQACRQARDEARSNYRLRRRDLEDRAGGDILEWLESGDEPALRRAADEAAERAARVEALQEERAAINSRLEQARRRHDLEEALARRDEARERLTEERDHALRASAGRFLLDRVARRHEQDHRPEALARADQLFGRFTHQRYGLRLSPSQALQAVDHRSDRPHPLDTLSTGTRMQLLIALRVAWLEQLERQTRPLPLILDEALTTTDPERFQAVAGSLAALLETGRQVFYLSAQPEDAQRWETALGRVPHCVDLATLRASGRALSEQQLQLPAQATVPDPAGHTAESYAQALQVPGVNPWQHAGEIHIFHLLRDQLDTLHRLLRDFRIRYAGELERLLADPALREQLPEPLHQQLHCRLQLARHWLHAWRRGRGRPVTRGVLEASGAVSETFIARVAEINDAHGGDARALLEALRNGEASGFRKAKIDELEAYLQSEGHLDPQPRLDSAERYRAALAKVELPLEAIGRDARVIDWLEAALLA</sequence>
<proteinExistence type="predicted"/>
<dbReference type="CDD" id="cd00267">
    <property type="entry name" value="ABC_ATPase"/>
    <property type="match status" value="1"/>
</dbReference>
<keyword evidence="1" id="KW-0175">Coiled coil</keyword>
<dbReference type="AlphaFoldDB" id="A0A498C0L7"/>
<evidence type="ECO:0000313" key="3">
    <source>
        <dbReference type="EMBL" id="RLK48609.1"/>
    </source>
</evidence>
<organism evidence="3 4">
    <name type="scientific">Alkalispirillum mobile</name>
    <dbReference type="NCBI Taxonomy" id="85925"/>
    <lineage>
        <taxon>Bacteria</taxon>
        <taxon>Pseudomonadati</taxon>
        <taxon>Pseudomonadota</taxon>
        <taxon>Gammaproteobacteria</taxon>
        <taxon>Chromatiales</taxon>
        <taxon>Ectothiorhodospiraceae</taxon>
        <taxon>Alkalispirillum</taxon>
    </lineage>
</organism>
<gene>
    <name evidence="3" type="ORF">DFR31_1715</name>
</gene>
<accession>A0A498C0L7</accession>
<evidence type="ECO:0000256" key="2">
    <source>
        <dbReference type="SAM" id="MobiDB-lite"/>
    </source>
</evidence>
<dbReference type="EMBL" id="RCDA01000002">
    <property type="protein sequence ID" value="RLK48609.1"/>
    <property type="molecule type" value="Genomic_DNA"/>
</dbReference>
<dbReference type="RefSeq" id="WP_121442259.1">
    <property type="nucleotide sequence ID" value="NZ_RCDA01000002.1"/>
</dbReference>
<dbReference type="InterPro" id="IPR027417">
    <property type="entry name" value="P-loop_NTPase"/>
</dbReference>
<comment type="caution">
    <text evidence="3">The sequence shown here is derived from an EMBL/GenBank/DDBJ whole genome shotgun (WGS) entry which is preliminary data.</text>
</comment>
<protein>
    <submittedName>
        <fullName evidence="3">Uncharacterized protein YhaN</fullName>
    </submittedName>
</protein>
<dbReference type="Proteomes" id="UP000275461">
    <property type="component" value="Unassembled WGS sequence"/>
</dbReference>
<dbReference type="PANTHER" id="PTHR41259">
    <property type="entry name" value="DOUBLE-STRAND BREAK REPAIR RAD50 ATPASE, PUTATIVE-RELATED"/>
    <property type="match status" value="1"/>
</dbReference>
<dbReference type="OrthoDB" id="9764467at2"/>
<dbReference type="Gene3D" id="3.40.50.300">
    <property type="entry name" value="P-loop containing nucleotide triphosphate hydrolases"/>
    <property type="match status" value="2"/>
</dbReference>
<dbReference type="SUPFAM" id="SSF52540">
    <property type="entry name" value="P-loop containing nucleoside triphosphate hydrolases"/>
    <property type="match status" value="1"/>
</dbReference>
<reference evidence="3 4" key="1">
    <citation type="submission" date="2018-10" db="EMBL/GenBank/DDBJ databases">
        <title>Genomic Encyclopedia of Type Strains, Phase IV (KMG-IV): sequencing the most valuable type-strain genomes for metagenomic binning, comparative biology and taxonomic classification.</title>
        <authorList>
            <person name="Goeker M."/>
        </authorList>
    </citation>
    <scope>NUCLEOTIDE SEQUENCE [LARGE SCALE GENOMIC DNA]</scope>
    <source>
        <strain evidence="3 4">DSM 12769</strain>
    </source>
</reference>
<dbReference type="PANTHER" id="PTHR41259:SF1">
    <property type="entry name" value="DOUBLE-STRAND BREAK REPAIR RAD50 ATPASE, PUTATIVE-RELATED"/>
    <property type="match status" value="1"/>
</dbReference>
<name>A0A498C0L7_9GAMM</name>
<evidence type="ECO:0000256" key="1">
    <source>
        <dbReference type="SAM" id="Coils"/>
    </source>
</evidence>
<feature type="coiled-coil region" evidence="1">
    <location>
        <begin position="340"/>
        <end position="367"/>
    </location>
</feature>
<feature type="region of interest" description="Disordered" evidence="2">
    <location>
        <begin position="250"/>
        <end position="279"/>
    </location>
</feature>